<accession>A0AAW1QXY2</accession>
<sequence length="295" mass="30392">MPLTAEALLAAQRLVAAFPGTHGDLALSIAALVSADGVPVMVARTAAVCLAKLLQQEKVQASGLLGALGQGACSPDPQVGALMRRVLAELADAAGRQRAKLLLDAFKQTDERRRSQFAEVLLADLLGPDDLCCEALAAGALQCFCAAGSQAASAAASTLLCRLMPTPPALQPLEAHLADGRAAALSSADAAALRAFVGNLFIAEEGPRARGGEAVQRARKLQAALLAQLQPSRQAKHRAKRKAGAAEPPAAGTGLMSCGIENIQEYKTAIEALQPMQGAQTSRSAHSSRLADILN</sequence>
<dbReference type="Proteomes" id="UP001445335">
    <property type="component" value="Unassembled WGS sequence"/>
</dbReference>
<reference evidence="2 3" key="1">
    <citation type="journal article" date="2024" name="Nat. Commun.">
        <title>Phylogenomics reveals the evolutionary origins of lichenization in chlorophyte algae.</title>
        <authorList>
            <person name="Puginier C."/>
            <person name="Libourel C."/>
            <person name="Otte J."/>
            <person name="Skaloud P."/>
            <person name="Haon M."/>
            <person name="Grisel S."/>
            <person name="Petersen M."/>
            <person name="Berrin J.G."/>
            <person name="Delaux P.M."/>
            <person name="Dal Grande F."/>
            <person name="Keller J."/>
        </authorList>
    </citation>
    <scope>NUCLEOTIDE SEQUENCE [LARGE SCALE GENOMIC DNA]</scope>
    <source>
        <strain evidence="2 3">SAG 245.80</strain>
    </source>
</reference>
<proteinExistence type="predicted"/>
<feature type="compositionally biased region" description="Basic residues" evidence="1">
    <location>
        <begin position="234"/>
        <end position="243"/>
    </location>
</feature>
<gene>
    <name evidence="2" type="ORF">WJX81_004235</name>
</gene>
<feature type="region of interest" description="Disordered" evidence="1">
    <location>
        <begin position="231"/>
        <end position="251"/>
    </location>
</feature>
<evidence type="ECO:0000256" key="1">
    <source>
        <dbReference type="SAM" id="MobiDB-lite"/>
    </source>
</evidence>
<keyword evidence="3" id="KW-1185">Reference proteome</keyword>
<organism evidence="2 3">
    <name type="scientific">Elliptochloris bilobata</name>
    <dbReference type="NCBI Taxonomy" id="381761"/>
    <lineage>
        <taxon>Eukaryota</taxon>
        <taxon>Viridiplantae</taxon>
        <taxon>Chlorophyta</taxon>
        <taxon>core chlorophytes</taxon>
        <taxon>Trebouxiophyceae</taxon>
        <taxon>Trebouxiophyceae incertae sedis</taxon>
        <taxon>Elliptochloris clade</taxon>
        <taxon>Elliptochloris</taxon>
    </lineage>
</organism>
<evidence type="ECO:0000313" key="3">
    <source>
        <dbReference type="Proteomes" id="UP001445335"/>
    </source>
</evidence>
<protein>
    <submittedName>
        <fullName evidence="2">Uncharacterized protein</fullName>
    </submittedName>
</protein>
<dbReference type="EMBL" id="JALJOU010000065">
    <property type="protein sequence ID" value="KAK9826425.1"/>
    <property type="molecule type" value="Genomic_DNA"/>
</dbReference>
<name>A0AAW1QXY2_9CHLO</name>
<evidence type="ECO:0000313" key="2">
    <source>
        <dbReference type="EMBL" id="KAK9826425.1"/>
    </source>
</evidence>
<comment type="caution">
    <text evidence="2">The sequence shown here is derived from an EMBL/GenBank/DDBJ whole genome shotgun (WGS) entry which is preliminary data.</text>
</comment>
<dbReference type="AlphaFoldDB" id="A0AAW1QXY2"/>